<protein>
    <submittedName>
        <fullName evidence="2">Uncharacterized protein</fullName>
    </submittedName>
</protein>
<feature type="compositionally biased region" description="Polar residues" evidence="1">
    <location>
        <begin position="33"/>
        <end position="67"/>
    </location>
</feature>
<name>A0A060XE31_ONCMY</name>
<feature type="compositionally biased region" description="Low complexity" evidence="1">
    <location>
        <begin position="295"/>
        <end position="308"/>
    </location>
</feature>
<feature type="compositionally biased region" description="Polar residues" evidence="1">
    <location>
        <begin position="277"/>
        <end position="293"/>
    </location>
</feature>
<dbReference type="AlphaFoldDB" id="A0A060XE31"/>
<evidence type="ECO:0000256" key="1">
    <source>
        <dbReference type="SAM" id="MobiDB-lite"/>
    </source>
</evidence>
<evidence type="ECO:0000313" key="3">
    <source>
        <dbReference type="Proteomes" id="UP000193380"/>
    </source>
</evidence>
<dbReference type="PANTHER" id="PTHR22605:SF16">
    <property type="entry name" value="E3 UBIQUITIN-PROTEIN LIGASE RNF213"/>
    <property type="match status" value="1"/>
</dbReference>
<dbReference type="PANTHER" id="PTHR22605">
    <property type="entry name" value="RZ-TYPE DOMAIN-CONTAINING PROTEIN"/>
    <property type="match status" value="1"/>
</dbReference>
<dbReference type="Proteomes" id="UP000193380">
    <property type="component" value="Unassembled WGS sequence"/>
</dbReference>
<dbReference type="GO" id="GO:0004842">
    <property type="term" value="F:ubiquitin-protein transferase activity"/>
    <property type="evidence" value="ECO:0007669"/>
    <property type="project" value="InterPro"/>
</dbReference>
<dbReference type="InterPro" id="IPR031248">
    <property type="entry name" value="RNF213"/>
</dbReference>
<accession>A0A060XE31</accession>
<proteinExistence type="predicted"/>
<gene>
    <name evidence="2" type="ORF">GSONMT00011250001</name>
</gene>
<dbReference type="PaxDb" id="8022-A0A060XE31"/>
<evidence type="ECO:0000313" key="2">
    <source>
        <dbReference type="EMBL" id="CDQ77482.1"/>
    </source>
</evidence>
<reference evidence="2" key="1">
    <citation type="journal article" date="2014" name="Nat. Commun.">
        <title>The rainbow trout genome provides novel insights into evolution after whole-genome duplication in vertebrates.</title>
        <authorList>
            <person name="Berthelot C."/>
            <person name="Brunet F."/>
            <person name="Chalopin D."/>
            <person name="Juanchich A."/>
            <person name="Bernard M."/>
            <person name="Noel B."/>
            <person name="Bento P."/>
            <person name="Da Silva C."/>
            <person name="Labadie K."/>
            <person name="Alberti A."/>
            <person name="Aury J.M."/>
            <person name="Louis A."/>
            <person name="Dehais P."/>
            <person name="Bardou P."/>
            <person name="Montfort J."/>
            <person name="Klopp C."/>
            <person name="Cabau C."/>
            <person name="Gaspin C."/>
            <person name="Thorgaard G.H."/>
            <person name="Boussaha M."/>
            <person name="Quillet E."/>
            <person name="Guyomard R."/>
            <person name="Galiana D."/>
            <person name="Bobe J."/>
            <person name="Volff J.N."/>
            <person name="Genet C."/>
            <person name="Wincker P."/>
            <person name="Jaillon O."/>
            <person name="Roest Crollius H."/>
            <person name="Guiguen Y."/>
        </authorList>
    </citation>
    <scope>NUCLEOTIDE SEQUENCE [LARGE SCALE GENOMIC DNA]</scope>
</reference>
<feature type="compositionally biased region" description="Basic and acidic residues" evidence="1">
    <location>
        <begin position="228"/>
        <end position="238"/>
    </location>
</feature>
<dbReference type="STRING" id="8022.A0A060XE31"/>
<reference evidence="2" key="2">
    <citation type="submission" date="2014-03" db="EMBL/GenBank/DDBJ databases">
        <authorList>
            <person name="Genoscope - CEA"/>
        </authorList>
    </citation>
    <scope>NUCLEOTIDE SEQUENCE</scope>
</reference>
<feature type="region of interest" description="Disordered" evidence="1">
    <location>
        <begin position="1"/>
        <end position="308"/>
    </location>
</feature>
<sequence length="957" mass="107959">MPIASPNPSPHQTLPEDQAKGPSKANVDAPVNEPNQPSPTSVTQASSTPETADQNTGGRASDPTQPASKLLDEEDLKGTSHGSTEPSKSLDGEGNTEARVLNELKTSSNQTDENITNEANSKKCVDQSQVSLGDQRGSDPTDEPNASPAPSVTQEVPEKTSKRKDQNRTEPSSGPSQSVGQLSYKDVLVGTSQETGDLSKGQGVGASNYRDQSRKNEANSQNFVFGSHKAEANDKPQESRQTASKPNKEPEMLSNTGGGDTSKSSTVDSPPADTDPHPNQCNEDRFQQVSANEKQPPQSSQNQQQFPGSDGVTVYFHAIISKDFKLDPAKDRIFLKSGSLFGDWENVAFLCLHRNLGKDRFLVATQLSFNLNKNEIRSIPYKYFVWKWNGNFYEGRFEQIYQTNSKQIVNRCLSIKHDLLTHEGEWHQYDDVIYPELKKHWYNVWGNTNDYVVGGRRLAGEVMLKTIFDLLRTWSKVNVRNFFSQLQQFYSTYSYPCVHDGITKSWDLTFGVQEVRSLLKEFMKENIVPQSQKSSEKVLISDPLKAGIIILLVYNKYGLKENIRDQLALLCQLLCLPRKPREDFLDYWTDFTKDLPNETGVTEEVESLCNVAREGRVVSWILVIPLLHLLRGDSKPFEPVPPTMDSPFTTWAGLKEIRTKDSYRDTRGLMKVMTEHKHLVEVDHLLVRSWMCLLQLEDLMSFISVIHVGVLDTLRCLQFSLPVKSGMYYSDYVEPVGKLLSHLIDKITGQHFSDNRYRECCLKTAVSVLGTICKDTADSDRCDLPLDCLHLVSLIAETSGSSHPQSVKSKENEVLEETLRTMRDWRRKAFPSKSVNHGSYFTSKNEIKVWKKLISVTFGNEELTELWRSTFLNDFEGKLKKEKPMHQIQIYCDKIEEVGKTSPYLCNSLEKCALEAVTAICQARLHFLYDTVCTSNDKMYLKCVCMTVNASSYFKKL</sequence>
<dbReference type="EMBL" id="FR905235">
    <property type="protein sequence ID" value="CDQ77482.1"/>
    <property type="molecule type" value="Genomic_DNA"/>
</dbReference>
<organism evidence="2 3">
    <name type="scientific">Oncorhynchus mykiss</name>
    <name type="common">Rainbow trout</name>
    <name type="synonym">Salmo gairdneri</name>
    <dbReference type="NCBI Taxonomy" id="8022"/>
    <lineage>
        <taxon>Eukaryota</taxon>
        <taxon>Metazoa</taxon>
        <taxon>Chordata</taxon>
        <taxon>Craniata</taxon>
        <taxon>Vertebrata</taxon>
        <taxon>Euteleostomi</taxon>
        <taxon>Actinopterygii</taxon>
        <taxon>Neopterygii</taxon>
        <taxon>Teleostei</taxon>
        <taxon>Protacanthopterygii</taxon>
        <taxon>Salmoniformes</taxon>
        <taxon>Salmonidae</taxon>
        <taxon>Salmoninae</taxon>
        <taxon>Oncorhynchus</taxon>
    </lineage>
</organism>
<feature type="compositionally biased region" description="Polar residues" evidence="1">
    <location>
        <begin position="169"/>
        <end position="181"/>
    </location>
</feature>
<feature type="compositionally biased region" description="Basic and acidic residues" evidence="1">
    <location>
        <begin position="156"/>
        <end position="168"/>
    </location>
</feature>
<feature type="compositionally biased region" description="Polar residues" evidence="1">
    <location>
        <begin position="104"/>
        <end position="119"/>
    </location>
</feature>
<dbReference type="GO" id="GO:0016887">
    <property type="term" value="F:ATP hydrolysis activity"/>
    <property type="evidence" value="ECO:0007669"/>
    <property type="project" value="InterPro"/>
</dbReference>